<dbReference type="AlphaFoldDB" id="A0A1B1KHY8"/>
<dbReference type="Proteomes" id="UP000186108">
    <property type="component" value="Plasmid pR1CP1"/>
</dbReference>
<keyword evidence="4" id="KW-0479">Metal-binding</keyword>
<dbReference type="EMBL" id="CP009112">
    <property type="protein sequence ID" value="ANS32233.1"/>
    <property type="molecule type" value="Genomic_DNA"/>
</dbReference>
<evidence type="ECO:0000256" key="4">
    <source>
        <dbReference type="PIRSR" id="PIRSR605511-2"/>
    </source>
</evidence>
<gene>
    <name evidence="6" type="ORF">R1CP_38170</name>
</gene>
<dbReference type="SUPFAM" id="SSF63829">
    <property type="entry name" value="Calcium-dependent phosphotriesterase"/>
    <property type="match status" value="1"/>
</dbReference>
<evidence type="ECO:0000256" key="2">
    <source>
        <dbReference type="ARBA" id="ARBA00022801"/>
    </source>
</evidence>
<protein>
    <recommendedName>
        <fullName evidence="5">SMP-30/Gluconolactonase/LRE-like region domain-containing protein</fullName>
    </recommendedName>
</protein>
<dbReference type="InterPro" id="IPR013658">
    <property type="entry name" value="SGL"/>
</dbReference>
<dbReference type="Gene3D" id="2.120.10.30">
    <property type="entry name" value="TolB, C-terminal domain"/>
    <property type="match status" value="1"/>
</dbReference>
<sequence>MTHGMRAVDGVHVLAAGIGFTEGPVAWGDDAVVVTSMTRGLLYRVDLGTGETHLLAEPGGGPNGLAVATDGALVVAQSGGHVMPTRSEVPVQASIQHVLDGEVSTLTMDVNSPSDCVIGTDGRFWFTDPADHALDTPTRNGDVRVLDLTSGTVSTVLSGLSFPNGIAFGADPSELYVAETSARCIRRYRVNGDHVTADGWVAEMPTGHPDGIALDAAGWLWVAGSTGANLVAFDPDGHMAHEITFEAGHLVTSLCFAGPDLSTMIITSPKGGTVYSVPALHPGLPLPVRRNAPVPNNAP</sequence>
<comment type="similarity">
    <text evidence="1">Belongs to the SMP-30/CGR1 family.</text>
</comment>
<evidence type="ECO:0000259" key="5">
    <source>
        <dbReference type="Pfam" id="PF08450"/>
    </source>
</evidence>
<organism evidence="6 7">
    <name type="scientific">Rhodococcus opacus</name>
    <name type="common">Nocardia opaca</name>
    <dbReference type="NCBI Taxonomy" id="37919"/>
    <lineage>
        <taxon>Bacteria</taxon>
        <taxon>Bacillati</taxon>
        <taxon>Actinomycetota</taxon>
        <taxon>Actinomycetes</taxon>
        <taxon>Mycobacteriales</taxon>
        <taxon>Nocardiaceae</taxon>
        <taxon>Rhodococcus</taxon>
    </lineage>
</organism>
<geneLocation type="plasmid" evidence="7">
    <name>pr1cp1</name>
</geneLocation>
<accession>A0A1B1KHY8</accession>
<dbReference type="InterPro" id="IPR011042">
    <property type="entry name" value="6-blade_b-propeller_TolB-like"/>
</dbReference>
<dbReference type="PANTHER" id="PTHR47572">
    <property type="entry name" value="LIPOPROTEIN-RELATED"/>
    <property type="match status" value="1"/>
</dbReference>
<dbReference type="PRINTS" id="PR01790">
    <property type="entry name" value="SMP30FAMILY"/>
</dbReference>
<name>A0A1B1KHY8_RHOOP</name>
<feature type="binding site" evidence="4">
    <location>
        <position position="210"/>
    </location>
    <ligand>
        <name>a divalent metal cation</name>
        <dbReference type="ChEBI" id="CHEBI:60240"/>
    </ligand>
</feature>
<dbReference type="InterPro" id="IPR051262">
    <property type="entry name" value="SMP-30/CGR1_Lactonase"/>
</dbReference>
<keyword evidence="2" id="KW-0378">Hydrolase</keyword>
<dbReference type="GO" id="GO:0046872">
    <property type="term" value="F:metal ion binding"/>
    <property type="evidence" value="ECO:0007669"/>
    <property type="project" value="UniProtKB-KW"/>
</dbReference>
<dbReference type="Pfam" id="PF08450">
    <property type="entry name" value="SGL"/>
    <property type="match status" value="1"/>
</dbReference>
<evidence type="ECO:0000313" key="7">
    <source>
        <dbReference type="Proteomes" id="UP000186108"/>
    </source>
</evidence>
<reference evidence="6 7" key="1">
    <citation type="submission" date="2014-07" db="EMBL/GenBank/DDBJ databases">
        <authorList>
            <person name="Zhang J.E."/>
            <person name="Yang H."/>
            <person name="Guo J."/>
            <person name="Deng Z."/>
            <person name="Luo H."/>
            <person name="Luo M."/>
            <person name="Zhao B."/>
        </authorList>
    </citation>
    <scope>NUCLEOTIDE SEQUENCE [LARGE SCALE GENOMIC DNA]</scope>
    <source>
        <strain evidence="6 7">1CP</strain>
        <plasmid evidence="7">Plasmid pr1cp1</plasmid>
    </source>
</reference>
<dbReference type="InterPro" id="IPR005511">
    <property type="entry name" value="SMP-30"/>
</dbReference>
<feature type="domain" description="SMP-30/Gluconolactonase/LRE-like region" evidence="5">
    <location>
        <begin position="20"/>
        <end position="268"/>
    </location>
</feature>
<keyword evidence="4" id="KW-0862">Zinc</keyword>
<feature type="active site" description="Proton donor/acceptor" evidence="3">
    <location>
        <position position="210"/>
    </location>
</feature>
<feature type="binding site" evidence="4">
    <location>
        <position position="164"/>
    </location>
    <ligand>
        <name>a divalent metal cation</name>
        <dbReference type="ChEBI" id="CHEBI:60240"/>
    </ligand>
</feature>
<evidence type="ECO:0000256" key="1">
    <source>
        <dbReference type="ARBA" id="ARBA00008853"/>
    </source>
</evidence>
<keyword evidence="6" id="KW-0614">Plasmid</keyword>
<dbReference type="PANTHER" id="PTHR47572:SF4">
    <property type="entry name" value="LACTONASE DRP35"/>
    <property type="match status" value="1"/>
</dbReference>
<dbReference type="GO" id="GO:0016787">
    <property type="term" value="F:hydrolase activity"/>
    <property type="evidence" value="ECO:0007669"/>
    <property type="project" value="UniProtKB-KW"/>
</dbReference>
<evidence type="ECO:0000313" key="6">
    <source>
        <dbReference type="EMBL" id="ANS32233.1"/>
    </source>
</evidence>
<comment type="cofactor">
    <cofactor evidence="4">
        <name>Zn(2+)</name>
        <dbReference type="ChEBI" id="CHEBI:29105"/>
    </cofactor>
    <text evidence="4">Binds 1 divalent metal cation per subunit.</text>
</comment>
<evidence type="ECO:0000256" key="3">
    <source>
        <dbReference type="PIRSR" id="PIRSR605511-1"/>
    </source>
</evidence>
<proteinExistence type="inferred from homology"/>